<keyword evidence="3" id="KW-1185">Reference proteome</keyword>
<dbReference type="EMBL" id="KZ819284">
    <property type="protein sequence ID" value="PWO01001.1"/>
    <property type="molecule type" value="Genomic_DNA"/>
</dbReference>
<evidence type="ECO:0000313" key="3">
    <source>
        <dbReference type="Proteomes" id="UP000245946"/>
    </source>
</evidence>
<protein>
    <submittedName>
        <fullName evidence="2">Uncharacterized protein</fullName>
    </submittedName>
</protein>
<evidence type="ECO:0000313" key="2">
    <source>
        <dbReference type="EMBL" id="PWO01001.1"/>
    </source>
</evidence>
<dbReference type="RefSeq" id="XP_025601279.1">
    <property type="nucleotide sequence ID" value="XM_025741493.1"/>
</dbReference>
<name>A0A316ZGX4_9BASI</name>
<proteinExistence type="predicted"/>
<gene>
    <name evidence="2" type="ORF">FA09DRAFT_327708</name>
</gene>
<feature type="region of interest" description="Disordered" evidence="1">
    <location>
        <begin position="1"/>
        <end position="128"/>
    </location>
</feature>
<dbReference type="Proteomes" id="UP000245946">
    <property type="component" value="Unassembled WGS sequence"/>
</dbReference>
<accession>A0A316ZGX4</accession>
<feature type="compositionally biased region" description="Pro residues" evidence="1">
    <location>
        <begin position="8"/>
        <end position="25"/>
    </location>
</feature>
<sequence>MGGFVPGGAPPMFSPGGRPPPPPPGMLGALPPHVQQQLMGMPPHVQHQFLSQHFGAPAGSPGGQGGGPGFASPPPPPQQQAYGSPHAHQDMQPYGHASSPSPSMPPGSQPLNAAGLMAMLGQRPSGKN</sequence>
<organism evidence="2 3">
    <name type="scientific">Tilletiopsis washingtonensis</name>
    <dbReference type="NCBI Taxonomy" id="58919"/>
    <lineage>
        <taxon>Eukaryota</taxon>
        <taxon>Fungi</taxon>
        <taxon>Dikarya</taxon>
        <taxon>Basidiomycota</taxon>
        <taxon>Ustilaginomycotina</taxon>
        <taxon>Exobasidiomycetes</taxon>
        <taxon>Entylomatales</taxon>
        <taxon>Entylomatales incertae sedis</taxon>
        <taxon>Tilletiopsis</taxon>
    </lineage>
</organism>
<feature type="compositionally biased region" description="Gly residues" evidence="1">
    <location>
        <begin position="60"/>
        <end position="69"/>
    </location>
</feature>
<dbReference type="GeneID" id="37269037"/>
<evidence type="ECO:0000256" key="1">
    <source>
        <dbReference type="SAM" id="MobiDB-lite"/>
    </source>
</evidence>
<reference evidence="2 3" key="1">
    <citation type="journal article" date="2018" name="Mol. Biol. Evol.">
        <title>Broad Genomic Sampling Reveals a Smut Pathogenic Ancestry of the Fungal Clade Ustilaginomycotina.</title>
        <authorList>
            <person name="Kijpornyongpan T."/>
            <person name="Mondo S.J."/>
            <person name="Barry K."/>
            <person name="Sandor L."/>
            <person name="Lee J."/>
            <person name="Lipzen A."/>
            <person name="Pangilinan J."/>
            <person name="LaButti K."/>
            <person name="Hainaut M."/>
            <person name="Henrissat B."/>
            <person name="Grigoriev I.V."/>
            <person name="Spatafora J.W."/>
            <person name="Aime M.C."/>
        </authorList>
    </citation>
    <scope>NUCLEOTIDE SEQUENCE [LARGE SCALE GENOMIC DNA]</scope>
    <source>
        <strain evidence="2 3">MCA 4186</strain>
    </source>
</reference>
<dbReference type="AlphaFoldDB" id="A0A316ZGX4"/>